<dbReference type="RefSeq" id="WP_159429417.1">
    <property type="nucleotide sequence ID" value="NZ_FNQF01000008.1"/>
</dbReference>
<dbReference type="AlphaFoldDB" id="A0A1H4CGZ0"/>
<reference evidence="1 2" key="1">
    <citation type="submission" date="2016-10" db="EMBL/GenBank/DDBJ databases">
        <authorList>
            <person name="de Groot N.N."/>
        </authorList>
    </citation>
    <scope>NUCLEOTIDE SEQUENCE [LARGE SCALE GENOMIC DNA]</scope>
    <source>
        <strain evidence="1 2">DSM 23581</strain>
    </source>
</reference>
<protein>
    <submittedName>
        <fullName evidence="1">Uncharacterized protein</fullName>
    </submittedName>
</protein>
<name>A0A1H4CGZ0_9FLAO</name>
<proteinExistence type="predicted"/>
<keyword evidence="2" id="KW-1185">Reference proteome</keyword>
<gene>
    <name evidence="1" type="ORF">SAMN05421540_10812</name>
</gene>
<dbReference type="Proteomes" id="UP000198820">
    <property type="component" value="Unassembled WGS sequence"/>
</dbReference>
<accession>A0A1H4CGZ0</accession>
<organism evidence="1 2">
    <name type="scientific">Psychroflexus halocasei</name>
    <dbReference type="NCBI Taxonomy" id="908615"/>
    <lineage>
        <taxon>Bacteria</taxon>
        <taxon>Pseudomonadati</taxon>
        <taxon>Bacteroidota</taxon>
        <taxon>Flavobacteriia</taxon>
        <taxon>Flavobacteriales</taxon>
        <taxon>Flavobacteriaceae</taxon>
        <taxon>Psychroflexus</taxon>
    </lineage>
</organism>
<dbReference type="EMBL" id="FNQF01000008">
    <property type="protein sequence ID" value="SEA59573.1"/>
    <property type="molecule type" value="Genomic_DNA"/>
</dbReference>
<sequence length="54" mass="6276">MKNIPYILLFLPLLTAAQIYPQQTRGEVYKAYSNKPSQDLRETTVEVKRTMYGP</sequence>
<evidence type="ECO:0000313" key="2">
    <source>
        <dbReference type="Proteomes" id="UP000198820"/>
    </source>
</evidence>
<evidence type="ECO:0000313" key="1">
    <source>
        <dbReference type="EMBL" id="SEA59573.1"/>
    </source>
</evidence>